<evidence type="ECO:0000256" key="1">
    <source>
        <dbReference type="SAM" id="Phobius"/>
    </source>
</evidence>
<dbReference type="InParanoid" id="A0A6J1WFY6"/>
<gene>
    <name evidence="3" type="primary">LOC113512978</name>
</gene>
<dbReference type="GeneID" id="113512978"/>
<keyword evidence="1" id="KW-0812">Transmembrane</keyword>
<dbReference type="KEGG" id="gmw:113512978"/>
<keyword evidence="1" id="KW-0472">Membrane</keyword>
<dbReference type="PANTHER" id="PTHR36694:SF11">
    <property type="entry name" value="LP21121P-RELATED"/>
    <property type="match status" value="1"/>
</dbReference>
<reference evidence="3" key="1">
    <citation type="submission" date="2025-08" db="UniProtKB">
        <authorList>
            <consortium name="RefSeq"/>
        </authorList>
    </citation>
    <scope>IDENTIFICATION</scope>
    <source>
        <tissue evidence="3">Whole larvae</tissue>
    </source>
</reference>
<organism evidence="2 3">
    <name type="scientific">Galleria mellonella</name>
    <name type="common">Greater wax moth</name>
    <dbReference type="NCBI Taxonomy" id="7137"/>
    <lineage>
        <taxon>Eukaryota</taxon>
        <taxon>Metazoa</taxon>
        <taxon>Ecdysozoa</taxon>
        <taxon>Arthropoda</taxon>
        <taxon>Hexapoda</taxon>
        <taxon>Insecta</taxon>
        <taxon>Pterygota</taxon>
        <taxon>Neoptera</taxon>
        <taxon>Endopterygota</taxon>
        <taxon>Lepidoptera</taxon>
        <taxon>Glossata</taxon>
        <taxon>Ditrysia</taxon>
        <taxon>Pyraloidea</taxon>
        <taxon>Pyralidae</taxon>
        <taxon>Galleriinae</taxon>
        <taxon>Galleria</taxon>
    </lineage>
</organism>
<dbReference type="PANTHER" id="PTHR36694">
    <property type="entry name" value="PASIFLORA 1, ISOFORM A-RELATED"/>
    <property type="match status" value="1"/>
</dbReference>
<dbReference type="OrthoDB" id="7372973at2759"/>
<name>A0A6J1WFY6_GALME</name>
<evidence type="ECO:0000313" key="2">
    <source>
        <dbReference type="Proteomes" id="UP001652740"/>
    </source>
</evidence>
<proteinExistence type="predicted"/>
<feature type="transmembrane region" description="Helical" evidence="1">
    <location>
        <begin position="129"/>
        <end position="146"/>
    </location>
</feature>
<sequence length="155" mass="17500">MGLPQLETCCFVLDLKTGNLVMGGLNAFLSFVMLIVMIVIAITVGSAEETGDPEIDAAITGLYVMCIILAFMYLAKFLLDLFFIYGVIVERAPIIKTYFIVWIVFFLLSMFVFFLNVTHFNAGTICTQLFYIGLNVYTILLSHSFYKQLNSREEV</sequence>
<dbReference type="RefSeq" id="XP_026752766.1">
    <property type="nucleotide sequence ID" value="XM_026896965.3"/>
</dbReference>
<keyword evidence="1" id="KW-1133">Transmembrane helix</keyword>
<dbReference type="Proteomes" id="UP001652740">
    <property type="component" value="Unplaced"/>
</dbReference>
<feature type="transmembrane region" description="Helical" evidence="1">
    <location>
        <begin position="20"/>
        <end position="42"/>
    </location>
</feature>
<feature type="transmembrane region" description="Helical" evidence="1">
    <location>
        <begin position="97"/>
        <end position="117"/>
    </location>
</feature>
<accession>A0A6J1WFY6</accession>
<protein>
    <submittedName>
        <fullName evidence="3">Uncharacterized protein LOC113512978</fullName>
    </submittedName>
</protein>
<dbReference type="AlphaFoldDB" id="A0A6J1WFY6"/>
<keyword evidence="2" id="KW-1185">Reference proteome</keyword>
<evidence type="ECO:0000313" key="3">
    <source>
        <dbReference type="RefSeq" id="XP_026752766.1"/>
    </source>
</evidence>
<feature type="transmembrane region" description="Helical" evidence="1">
    <location>
        <begin position="62"/>
        <end position="85"/>
    </location>
</feature>